<gene>
    <name evidence="1" type="ORF">QO016_001094</name>
</gene>
<reference evidence="1 2" key="1">
    <citation type="submission" date="2023-07" db="EMBL/GenBank/DDBJ databases">
        <title>Genomic Encyclopedia of Type Strains, Phase IV (KMG-IV): sequencing the most valuable type-strain genomes for metagenomic binning, comparative biology and taxonomic classification.</title>
        <authorList>
            <person name="Goeker M."/>
        </authorList>
    </citation>
    <scope>NUCLEOTIDE SEQUENCE [LARGE SCALE GENOMIC DNA]</scope>
    <source>
        <strain evidence="1 2">DSM 19562</strain>
    </source>
</reference>
<dbReference type="EMBL" id="JAUSVV010000002">
    <property type="protein sequence ID" value="MDQ0441611.1"/>
    <property type="molecule type" value="Genomic_DNA"/>
</dbReference>
<sequence>MRWDLSKGFCGAYGKPGAGVRVRRSVADPPHRRVVSRTASRDRKNPITVMTAAAIFESPAPMGAPA</sequence>
<comment type="caution">
    <text evidence="1">The sequence shown here is derived from an EMBL/GenBank/DDBJ whole genome shotgun (WGS) entry which is preliminary data.</text>
</comment>
<proteinExistence type="predicted"/>
<dbReference type="Proteomes" id="UP001236369">
    <property type="component" value="Unassembled WGS sequence"/>
</dbReference>
<organism evidence="1 2">
    <name type="scientific">Methylobacterium persicinum</name>
    <dbReference type="NCBI Taxonomy" id="374426"/>
    <lineage>
        <taxon>Bacteria</taxon>
        <taxon>Pseudomonadati</taxon>
        <taxon>Pseudomonadota</taxon>
        <taxon>Alphaproteobacteria</taxon>
        <taxon>Hyphomicrobiales</taxon>
        <taxon>Methylobacteriaceae</taxon>
        <taxon>Methylobacterium</taxon>
    </lineage>
</organism>
<protein>
    <submittedName>
        <fullName evidence="1">Uncharacterized protein</fullName>
    </submittedName>
</protein>
<evidence type="ECO:0000313" key="2">
    <source>
        <dbReference type="Proteomes" id="UP001236369"/>
    </source>
</evidence>
<evidence type="ECO:0000313" key="1">
    <source>
        <dbReference type="EMBL" id="MDQ0441611.1"/>
    </source>
</evidence>
<name>A0ABU0HJC2_9HYPH</name>
<keyword evidence="2" id="KW-1185">Reference proteome</keyword>
<accession>A0ABU0HJC2</accession>